<keyword evidence="2" id="KW-1185">Reference proteome</keyword>
<dbReference type="InterPro" id="IPR036047">
    <property type="entry name" value="F-box-like_dom_sf"/>
</dbReference>
<dbReference type="NCBIfam" id="TIGR01640">
    <property type="entry name" value="F_box_assoc_1"/>
    <property type="match status" value="1"/>
</dbReference>
<dbReference type="CDD" id="cd22157">
    <property type="entry name" value="F-box_AtFBW1-like"/>
    <property type="match status" value="1"/>
</dbReference>
<organism evidence="2 3">
    <name type="scientific">Ziziphus jujuba</name>
    <name type="common">Chinese jujube</name>
    <name type="synonym">Ziziphus sativa</name>
    <dbReference type="NCBI Taxonomy" id="326968"/>
    <lineage>
        <taxon>Eukaryota</taxon>
        <taxon>Viridiplantae</taxon>
        <taxon>Streptophyta</taxon>
        <taxon>Embryophyta</taxon>
        <taxon>Tracheophyta</taxon>
        <taxon>Spermatophyta</taxon>
        <taxon>Magnoliopsida</taxon>
        <taxon>eudicotyledons</taxon>
        <taxon>Gunneridae</taxon>
        <taxon>Pentapetalae</taxon>
        <taxon>rosids</taxon>
        <taxon>fabids</taxon>
        <taxon>Rosales</taxon>
        <taxon>Rhamnaceae</taxon>
        <taxon>Paliureae</taxon>
        <taxon>Ziziphus</taxon>
    </lineage>
</organism>
<evidence type="ECO:0000313" key="3">
    <source>
        <dbReference type="RefSeq" id="XP_015874919.2"/>
    </source>
</evidence>
<dbReference type="InterPro" id="IPR050796">
    <property type="entry name" value="SCF_F-box_component"/>
</dbReference>
<dbReference type="FunCoup" id="A0A6P3Z9Z0">
    <property type="interactions" value="892"/>
</dbReference>
<dbReference type="PANTHER" id="PTHR31672:SF13">
    <property type="entry name" value="F-BOX PROTEIN CPR30-LIKE"/>
    <property type="match status" value="1"/>
</dbReference>
<protein>
    <submittedName>
        <fullName evidence="3">F-box/kelch-repeat protein At3g23880</fullName>
    </submittedName>
</protein>
<accession>A0A6P3Z9Z0</accession>
<dbReference type="KEGG" id="zju:107411776"/>
<sequence>MDLIKAESKAKGRDNILSEELEIEILARLPVISLLRFKCVCKSWRSIITRRFFIQKHLQVCNSTNPPDLLVQILSPYDFNLESASILPYDNPLDVKLIQAPPASPGSEIEGSCNGVVCLYNEANGNVVLWNPPTRETKVVPRSHIQRNERDADVEMQNVGFYFDVNNDDYRVVMTYACTQNDPMSFQLQVYSLTTDSWRLVPGIQSMDLMLCSSGLYVGGMCSWSASKKEVVQDEADDGTWGWNFGRDEILSFDISNEMIIRTPFPESISIYFDGVEVSHLVVYKEYLAIINAGARSQEGRLLDIWVLREPGVVESWTKSFTIGPLQYVPPPLGFWDSRLVLWQTNGRELFFHDCTTNQNTSLAISGDSLTLRIFRYKESLVQINSEN</sequence>
<proteinExistence type="predicted"/>
<feature type="domain" description="F-box" evidence="1">
    <location>
        <begin position="17"/>
        <end position="57"/>
    </location>
</feature>
<dbReference type="Proteomes" id="UP001652623">
    <property type="component" value="Chromosome 10"/>
</dbReference>
<dbReference type="RefSeq" id="XP_015874919.2">
    <property type="nucleotide sequence ID" value="XM_016019433.3"/>
</dbReference>
<name>A0A6P3Z9Z0_ZIZJJ</name>
<evidence type="ECO:0000259" key="1">
    <source>
        <dbReference type="SMART" id="SM00256"/>
    </source>
</evidence>
<gene>
    <name evidence="3" type="primary">LOC107411776</name>
</gene>
<dbReference type="AlphaFoldDB" id="A0A6P3Z9Z0"/>
<dbReference type="InterPro" id="IPR017451">
    <property type="entry name" value="F-box-assoc_interact_dom"/>
</dbReference>
<dbReference type="GeneID" id="107411776"/>
<dbReference type="InterPro" id="IPR006527">
    <property type="entry name" value="F-box-assoc_dom_typ1"/>
</dbReference>
<dbReference type="SUPFAM" id="SSF81383">
    <property type="entry name" value="F-box domain"/>
    <property type="match status" value="1"/>
</dbReference>
<dbReference type="Pfam" id="PF07734">
    <property type="entry name" value="FBA_1"/>
    <property type="match status" value="1"/>
</dbReference>
<dbReference type="InParanoid" id="A0A6P3Z9Z0"/>
<reference evidence="3" key="1">
    <citation type="submission" date="2025-08" db="UniProtKB">
        <authorList>
            <consortium name="RefSeq"/>
        </authorList>
    </citation>
    <scope>IDENTIFICATION</scope>
    <source>
        <tissue evidence="3">Seedling</tissue>
    </source>
</reference>
<dbReference type="PANTHER" id="PTHR31672">
    <property type="entry name" value="BNACNNG10540D PROTEIN"/>
    <property type="match status" value="1"/>
</dbReference>
<dbReference type="InterPro" id="IPR001810">
    <property type="entry name" value="F-box_dom"/>
</dbReference>
<dbReference type="Gene3D" id="1.20.1280.50">
    <property type="match status" value="1"/>
</dbReference>
<dbReference type="Pfam" id="PF00646">
    <property type="entry name" value="F-box"/>
    <property type="match status" value="1"/>
</dbReference>
<dbReference type="SMART" id="SM00256">
    <property type="entry name" value="FBOX"/>
    <property type="match status" value="1"/>
</dbReference>
<evidence type="ECO:0000313" key="2">
    <source>
        <dbReference type="Proteomes" id="UP001652623"/>
    </source>
</evidence>